<reference evidence="5" key="1">
    <citation type="submission" date="2017-12" db="EMBL/GenBank/DDBJ databases">
        <title>High-resolution comparative analysis of great ape genomes.</title>
        <authorList>
            <person name="Pollen A."/>
            <person name="Hastie A."/>
            <person name="Hormozdiari F."/>
            <person name="Dougherty M."/>
            <person name="Liu R."/>
            <person name="Chaisson M."/>
            <person name="Hoppe E."/>
            <person name="Hill C."/>
            <person name="Pang A."/>
            <person name="Hillier L."/>
            <person name="Baker C."/>
            <person name="Armstrong J."/>
            <person name="Shendure J."/>
            <person name="Paten B."/>
            <person name="Wilson R."/>
            <person name="Chao H."/>
            <person name="Schneider V."/>
            <person name="Ventura M."/>
            <person name="Kronenberg Z."/>
            <person name="Murali S."/>
            <person name="Gordon D."/>
            <person name="Cantsilieris S."/>
            <person name="Munson K."/>
            <person name="Nelson B."/>
            <person name="Raja A."/>
            <person name="Underwood J."/>
            <person name="Diekhans M."/>
            <person name="Fiddes I."/>
            <person name="Haussler D."/>
            <person name="Eichler E."/>
        </authorList>
    </citation>
    <scope>NUCLEOTIDE SEQUENCE [LARGE SCALE GENOMIC DNA]</scope>
    <source>
        <strain evidence="5">Susie</strain>
    </source>
</reference>
<dbReference type="GO" id="GO:0005874">
    <property type="term" value="C:microtubule"/>
    <property type="evidence" value="ECO:0007669"/>
    <property type="project" value="UniProtKB-KW"/>
</dbReference>
<dbReference type="GO" id="GO:0072686">
    <property type="term" value="C:mitotic spindle"/>
    <property type="evidence" value="ECO:0007669"/>
    <property type="project" value="TreeGrafter"/>
</dbReference>
<dbReference type="Gene3D" id="2.130.10.10">
    <property type="entry name" value="YVTN repeat-like/Quinoprotein amine dehydrogenase"/>
    <property type="match status" value="1"/>
</dbReference>
<evidence type="ECO:0000256" key="3">
    <source>
        <dbReference type="SAM" id="SignalP"/>
    </source>
</evidence>
<dbReference type="PANTHER" id="PTHR13720:SF50">
    <property type="entry name" value="ECHINODERM MICROTUBULE-ASSOCIATED PROTEIN-LIKE 2"/>
    <property type="match status" value="1"/>
</dbReference>
<organism evidence="5">
    <name type="scientific">Pongo abelii</name>
    <name type="common">Sumatran orangutan</name>
    <name type="synonym">Pongo pygmaeus abelii</name>
    <dbReference type="NCBI Taxonomy" id="9601"/>
    <lineage>
        <taxon>Eukaryota</taxon>
        <taxon>Metazoa</taxon>
        <taxon>Chordata</taxon>
        <taxon>Craniata</taxon>
        <taxon>Vertebrata</taxon>
        <taxon>Euteleostomi</taxon>
        <taxon>Mammalia</taxon>
        <taxon>Eutheria</taxon>
        <taxon>Euarchontoglires</taxon>
        <taxon>Primates</taxon>
        <taxon>Haplorrhini</taxon>
        <taxon>Catarrhini</taxon>
        <taxon>Hominidae</taxon>
        <taxon>Pongo</taxon>
    </lineage>
</organism>
<evidence type="ECO:0000256" key="2">
    <source>
        <dbReference type="ARBA" id="ARBA00022737"/>
    </source>
</evidence>
<gene>
    <name evidence="5" type="ORF">CR201_G0029411</name>
</gene>
<keyword evidence="1" id="KW-0853">WD repeat</keyword>
<evidence type="ECO:0000313" key="5">
    <source>
        <dbReference type="EMBL" id="PNJ40910.1"/>
    </source>
</evidence>
<feature type="non-terminal residue" evidence="5">
    <location>
        <position position="1"/>
    </location>
</feature>
<dbReference type="InterPro" id="IPR050630">
    <property type="entry name" value="WD_repeat_EMAP"/>
</dbReference>
<dbReference type="InterPro" id="IPR015943">
    <property type="entry name" value="WD40/YVTN_repeat-like_dom_sf"/>
</dbReference>
<sequence length="91" mass="9952">PLPPHVRIWDSVSLSTLHVLGLGVFDRAVCCVGFSKSNGGNLLCAVDESNDHMLSVWDWAKETKVVDVKAGVQWHNLGSLQPPPPGFKRFS</sequence>
<dbReference type="EMBL" id="NDHI03003467">
    <property type="protein sequence ID" value="PNJ40910.1"/>
    <property type="molecule type" value="Genomic_DNA"/>
</dbReference>
<evidence type="ECO:0000259" key="4">
    <source>
        <dbReference type="Pfam" id="PF23409"/>
    </source>
</evidence>
<feature type="signal peptide" evidence="3">
    <location>
        <begin position="1"/>
        <end position="21"/>
    </location>
</feature>
<comment type="caution">
    <text evidence="5">The sequence shown here is derived from an EMBL/GenBank/DDBJ whole genome shotgun (WGS) entry which is preliminary data.</text>
</comment>
<keyword evidence="3" id="KW-0732">Signal</keyword>
<dbReference type="PANTHER" id="PTHR13720">
    <property type="entry name" value="WD-40 REPEAT PROTEIN"/>
    <property type="match status" value="1"/>
</dbReference>
<dbReference type="InterPro" id="IPR036322">
    <property type="entry name" value="WD40_repeat_dom_sf"/>
</dbReference>
<dbReference type="GO" id="GO:0008017">
    <property type="term" value="F:microtubule binding"/>
    <property type="evidence" value="ECO:0007669"/>
    <property type="project" value="TreeGrafter"/>
</dbReference>
<dbReference type="Pfam" id="PF23409">
    <property type="entry name" value="Beta-prop_EML"/>
    <property type="match status" value="1"/>
</dbReference>
<dbReference type="InterPro" id="IPR055439">
    <property type="entry name" value="Beta-prop_EML_1st"/>
</dbReference>
<name>A0A2J8U6N7_PONAB</name>
<dbReference type="SUPFAM" id="SSF50978">
    <property type="entry name" value="WD40 repeat-like"/>
    <property type="match status" value="1"/>
</dbReference>
<keyword evidence="2" id="KW-0677">Repeat</keyword>
<proteinExistence type="predicted"/>
<accession>A0A2J8U6N7</accession>
<evidence type="ECO:0000256" key="1">
    <source>
        <dbReference type="ARBA" id="ARBA00022574"/>
    </source>
</evidence>
<dbReference type="GO" id="GO:0000226">
    <property type="term" value="P:microtubule cytoskeleton organization"/>
    <property type="evidence" value="ECO:0007669"/>
    <property type="project" value="TreeGrafter"/>
</dbReference>
<dbReference type="AlphaFoldDB" id="A0A2J8U6N7"/>
<feature type="domain" description="EML-like first beta-propeller" evidence="4">
    <location>
        <begin position="3"/>
        <end position="70"/>
    </location>
</feature>
<protein>
    <submittedName>
        <fullName evidence="5">EML2 isoform 21</fullName>
    </submittedName>
</protein>
<feature type="chain" id="PRO_5014329951" evidence="3">
    <location>
        <begin position="22"/>
        <end position="91"/>
    </location>
</feature>